<organism evidence="1 2">
    <name type="scientific">Ramularia collo-cygni</name>
    <dbReference type="NCBI Taxonomy" id="112498"/>
    <lineage>
        <taxon>Eukaryota</taxon>
        <taxon>Fungi</taxon>
        <taxon>Dikarya</taxon>
        <taxon>Ascomycota</taxon>
        <taxon>Pezizomycotina</taxon>
        <taxon>Dothideomycetes</taxon>
        <taxon>Dothideomycetidae</taxon>
        <taxon>Mycosphaerellales</taxon>
        <taxon>Mycosphaerellaceae</taxon>
        <taxon>Ramularia</taxon>
    </lineage>
</organism>
<protein>
    <recommendedName>
        <fullName evidence="3">F-box domain-containing protein</fullName>
    </recommendedName>
</protein>
<gene>
    <name evidence="1" type="ORF">RCC_01648</name>
</gene>
<evidence type="ECO:0000313" key="2">
    <source>
        <dbReference type="Proteomes" id="UP000225277"/>
    </source>
</evidence>
<proteinExistence type="predicted"/>
<dbReference type="EMBL" id="FJUY01000002">
    <property type="protein sequence ID" value="CZT15814.1"/>
    <property type="molecule type" value="Genomic_DNA"/>
</dbReference>
<dbReference type="AlphaFoldDB" id="A0A2D3V026"/>
<dbReference type="GeneID" id="35596886"/>
<accession>A0A2D3V026</accession>
<dbReference type="Proteomes" id="UP000225277">
    <property type="component" value="Unassembled WGS sequence"/>
</dbReference>
<reference evidence="1 2" key="1">
    <citation type="submission" date="2016-03" db="EMBL/GenBank/DDBJ databases">
        <authorList>
            <person name="Ploux O."/>
        </authorList>
    </citation>
    <scope>NUCLEOTIDE SEQUENCE [LARGE SCALE GENOMIC DNA]</scope>
    <source>
        <strain evidence="1 2">URUG2</strain>
    </source>
</reference>
<dbReference type="OrthoDB" id="3650933at2759"/>
<sequence length="128" mass="14650">MRDTTTRDGRAMRKAAPTCFPTAASRTCKIPELLEMILLKCYPAEIIRARQINSFFKHLIDRSKSLRYAIFLEQDIGKLYRSQSLHPIFGRPARIFYRKGCVGGGYSHIRRRTSIDALASRTLGRCVV</sequence>
<keyword evidence="2" id="KW-1185">Reference proteome</keyword>
<evidence type="ECO:0000313" key="1">
    <source>
        <dbReference type="EMBL" id="CZT15814.1"/>
    </source>
</evidence>
<name>A0A2D3V026_9PEZI</name>
<dbReference type="RefSeq" id="XP_023622710.1">
    <property type="nucleotide sequence ID" value="XM_023766942.1"/>
</dbReference>
<evidence type="ECO:0008006" key="3">
    <source>
        <dbReference type="Google" id="ProtNLM"/>
    </source>
</evidence>